<comment type="caution">
    <text evidence="1">The sequence shown here is derived from an EMBL/GenBank/DDBJ whole genome shotgun (WGS) entry which is preliminary data.</text>
</comment>
<accession>A0A199UXP4</accession>
<dbReference type="Proteomes" id="UP000092600">
    <property type="component" value="Unassembled WGS sequence"/>
</dbReference>
<evidence type="ECO:0000313" key="1">
    <source>
        <dbReference type="EMBL" id="OAY69405.1"/>
    </source>
</evidence>
<gene>
    <name evidence="1" type="ORF">ACMD2_00939</name>
</gene>
<dbReference type="EMBL" id="LSRQ01004444">
    <property type="protein sequence ID" value="OAY69405.1"/>
    <property type="molecule type" value="Genomic_DNA"/>
</dbReference>
<protein>
    <submittedName>
        <fullName evidence="1">Uncharacterized protein</fullName>
    </submittedName>
</protein>
<sequence>MISSLVADRGITLRYGTQVRYDAPSVVGVLALMMEAMLFT</sequence>
<organism evidence="1 2">
    <name type="scientific">Ananas comosus</name>
    <name type="common">Pineapple</name>
    <name type="synonym">Ananas ananas</name>
    <dbReference type="NCBI Taxonomy" id="4615"/>
    <lineage>
        <taxon>Eukaryota</taxon>
        <taxon>Viridiplantae</taxon>
        <taxon>Streptophyta</taxon>
        <taxon>Embryophyta</taxon>
        <taxon>Tracheophyta</taxon>
        <taxon>Spermatophyta</taxon>
        <taxon>Magnoliopsida</taxon>
        <taxon>Liliopsida</taxon>
        <taxon>Poales</taxon>
        <taxon>Bromeliaceae</taxon>
        <taxon>Bromelioideae</taxon>
        <taxon>Ananas</taxon>
    </lineage>
</organism>
<name>A0A199UXP4_ANACO</name>
<dbReference type="AlphaFoldDB" id="A0A199UXP4"/>
<evidence type="ECO:0000313" key="2">
    <source>
        <dbReference type="Proteomes" id="UP000092600"/>
    </source>
</evidence>
<proteinExistence type="predicted"/>
<reference evidence="1 2" key="1">
    <citation type="journal article" date="2016" name="DNA Res.">
        <title>The draft genome of MD-2 pineapple using hybrid error correction of long reads.</title>
        <authorList>
            <person name="Redwan R.M."/>
            <person name="Saidin A."/>
            <person name="Kumar S.V."/>
        </authorList>
    </citation>
    <scope>NUCLEOTIDE SEQUENCE [LARGE SCALE GENOMIC DNA]</scope>
    <source>
        <strain evidence="2">cv. MD2</strain>
        <tissue evidence="1">Leaf</tissue>
    </source>
</reference>